<keyword evidence="3" id="KW-1134">Transmembrane beta strand</keyword>
<dbReference type="PANTHER" id="PTHR35093:SF8">
    <property type="entry name" value="OUTER MEMBRANE PROTEIN NMB0088-RELATED"/>
    <property type="match status" value="1"/>
</dbReference>
<keyword evidence="5" id="KW-0732">Signal</keyword>
<dbReference type="GO" id="GO:0009279">
    <property type="term" value="C:cell outer membrane"/>
    <property type="evidence" value="ECO:0007669"/>
    <property type="project" value="UniProtKB-SubCell"/>
</dbReference>
<proteinExistence type="inferred from homology"/>
<sequence length="426" mass="47605">MHITKIFPFFSVAAFAGGIMHNTNQSADFVRNFAQDASLTNSAVYYNPAGTAFADDGLYVSAHSQTVWQTREIETDALGDYEGESFVPFMPSFLVNWHHKQFAISGGFYIIGGGGEAKFDDGLPMIDQFISGTIQAQAAQNEQLSQLMKASGMTASDLYDAKFTGKQYVFAWQLGASYRFHDMFSAFLGMRINYAYNSYEGSMKSRVDNEILNKMLTKNLLSCEQTGWGITPIASLAFHHKKFSAGIKYEHNTSIETENETDEIDAGVAKFLPMFADGKKTDNDLPAILSVGVSYAWLDWLRTGFGYHHYFDTFADYPQGKQDDLDGDENEFVLGVEVDVIHPLTLSVSVQRTLYGISDDYISDLSFVTDSWSIGGGLAFRFNSHFQVQVGYMETLYEEYTKKEAGVKKTYDRTSHNVAVGLDFKI</sequence>
<gene>
    <name evidence="8" type="ORF">SAMN05720469_11321</name>
</gene>
<protein>
    <submittedName>
        <fullName evidence="8">Long-chain fatty acid transport protein</fullName>
    </submittedName>
</protein>
<dbReference type="InterPro" id="IPR005017">
    <property type="entry name" value="OMPP1/FadL/TodX"/>
</dbReference>
<keyword evidence="9" id="KW-1185">Reference proteome</keyword>
<dbReference type="RefSeq" id="WP_073304095.1">
    <property type="nucleotide sequence ID" value="NZ_FRAW01000013.1"/>
</dbReference>
<comment type="subcellular location">
    <subcellularLocation>
        <location evidence="1">Cell outer membrane</location>
        <topology evidence="1">Multi-pass membrane protein</topology>
    </subcellularLocation>
</comment>
<comment type="similarity">
    <text evidence="2">Belongs to the OmpP1/FadL family.</text>
</comment>
<organism evidence="8 9">
    <name type="scientific">Fibrobacter intestinalis</name>
    <dbReference type="NCBI Taxonomy" id="28122"/>
    <lineage>
        <taxon>Bacteria</taxon>
        <taxon>Pseudomonadati</taxon>
        <taxon>Fibrobacterota</taxon>
        <taxon>Fibrobacteria</taxon>
        <taxon>Fibrobacterales</taxon>
        <taxon>Fibrobacteraceae</taxon>
        <taxon>Fibrobacter</taxon>
    </lineage>
</organism>
<dbReference type="GO" id="GO:0015483">
    <property type="term" value="F:long-chain fatty acid transporting porin activity"/>
    <property type="evidence" value="ECO:0007669"/>
    <property type="project" value="TreeGrafter"/>
</dbReference>
<evidence type="ECO:0000256" key="1">
    <source>
        <dbReference type="ARBA" id="ARBA00004571"/>
    </source>
</evidence>
<keyword evidence="4" id="KW-0812">Transmembrane</keyword>
<dbReference type="PANTHER" id="PTHR35093">
    <property type="entry name" value="OUTER MEMBRANE PROTEIN NMB0088-RELATED"/>
    <property type="match status" value="1"/>
</dbReference>
<evidence type="ECO:0000256" key="3">
    <source>
        <dbReference type="ARBA" id="ARBA00022452"/>
    </source>
</evidence>
<dbReference type="Proteomes" id="UP000184275">
    <property type="component" value="Unassembled WGS sequence"/>
</dbReference>
<dbReference type="EMBL" id="FRAW01000013">
    <property type="protein sequence ID" value="SHK66094.1"/>
    <property type="molecule type" value="Genomic_DNA"/>
</dbReference>
<dbReference type="SUPFAM" id="SSF56935">
    <property type="entry name" value="Porins"/>
    <property type="match status" value="1"/>
</dbReference>
<evidence type="ECO:0000256" key="6">
    <source>
        <dbReference type="ARBA" id="ARBA00023136"/>
    </source>
</evidence>
<dbReference type="AlphaFoldDB" id="A0A1M6UA61"/>
<reference evidence="9" key="1">
    <citation type="submission" date="2016-11" db="EMBL/GenBank/DDBJ databases">
        <authorList>
            <person name="Varghese N."/>
            <person name="Submissions S."/>
        </authorList>
    </citation>
    <scope>NUCLEOTIDE SEQUENCE [LARGE SCALE GENOMIC DNA]</scope>
    <source>
        <strain evidence="9">UWOS</strain>
    </source>
</reference>
<evidence type="ECO:0000313" key="8">
    <source>
        <dbReference type="EMBL" id="SHK66094.1"/>
    </source>
</evidence>
<keyword evidence="6" id="KW-0472">Membrane</keyword>
<evidence type="ECO:0000256" key="4">
    <source>
        <dbReference type="ARBA" id="ARBA00022692"/>
    </source>
</evidence>
<accession>A0A1M6UA61</accession>
<name>A0A1M6UA61_9BACT</name>
<dbReference type="Gene3D" id="2.40.160.60">
    <property type="entry name" value="Outer membrane protein transport protein (OMPP1/FadL/TodX)"/>
    <property type="match status" value="1"/>
</dbReference>
<evidence type="ECO:0000256" key="5">
    <source>
        <dbReference type="ARBA" id="ARBA00022729"/>
    </source>
</evidence>
<keyword evidence="7" id="KW-0998">Cell outer membrane</keyword>
<evidence type="ECO:0000256" key="2">
    <source>
        <dbReference type="ARBA" id="ARBA00008163"/>
    </source>
</evidence>
<evidence type="ECO:0000313" key="9">
    <source>
        <dbReference type="Proteomes" id="UP000184275"/>
    </source>
</evidence>
<evidence type="ECO:0000256" key="7">
    <source>
        <dbReference type="ARBA" id="ARBA00023237"/>
    </source>
</evidence>